<dbReference type="NCBIfam" id="NF004695">
    <property type="entry name" value="PRK06034.1-1"/>
    <property type="match status" value="1"/>
</dbReference>
<dbReference type="EMBL" id="CP026100">
    <property type="protein sequence ID" value="AYV46936.1"/>
    <property type="molecule type" value="Genomic_DNA"/>
</dbReference>
<dbReference type="OrthoDB" id="7268348at2"/>
<dbReference type="SUPFAM" id="SSF48600">
    <property type="entry name" value="Chorismate mutase II"/>
    <property type="match status" value="1"/>
</dbReference>
<evidence type="ECO:0000313" key="5">
    <source>
        <dbReference type="Proteomes" id="UP000234483"/>
    </source>
</evidence>
<dbReference type="SMART" id="SM00830">
    <property type="entry name" value="CM_2"/>
    <property type="match status" value="1"/>
</dbReference>
<dbReference type="Gene3D" id="1.20.59.10">
    <property type="entry name" value="Chorismate mutase"/>
    <property type="match status" value="1"/>
</dbReference>
<dbReference type="RefSeq" id="WP_101712580.1">
    <property type="nucleotide sequence ID" value="NZ_CP026100.1"/>
</dbReference>
<dbReference type="AlphaFoldDB" id="A0A2N5CVK7"/>
<organism evidence="4 5">
    <name type="scientific">Caulobacter flavus</name>
    <dbReference type="NCBI Taxonomy" id="1679497"/>
    <lineage>
        <taxon>Bacteria</taxon>
        <taxon>Pseudomonadati</taxon>
        <taxon>Pseudomonadota</taxon>
        <taxon>Alphaproteobacteria</taxon>
        <taxon>Caulobacterales</taxon>
        <taxon>Caulobacteraceae</taxon>
        <taxon>Caulobacter</taxon>
    </lineage>
</organism>
<feature type="domain" description="Chorismate mutase" evidence="2">
    <location>
        <begin position="6"/>
        <end position="98"/>
    </location>
</feature>
<dbReference type="InterPro" id="IPR036263">
    <property type="entry name" value="Chorismate_II_sf"/>
</dbReference>
<evidence type="ECO:0000313" key="4">
    <source>
        <dbReference type="EMBL" id="PLR17847.1"/>
    </source>
</evidence>
<evidence type="ECO:0000259" key="2">
    <source>
        <dbReference type="PROSITE" id="PS51168"/>
    </source>
</evidence>
<dbReference type="Proteomes" id="UP000281192">
    <property type="component" value="Chromosome"/>
</dbReference>
<dbReference type="PROSITE" id="PS51168">
    <property type="entry name" value="CHORISMATE_MUT_2"/>
    <property type="match status" value="1"/>
</dbReference>
<reference evidence="4 5" key="1">
    <citation type="submission" date="2017-12" db="EMBL/GenBank/DDBJ databases">
        <title>The genome sequence of Caulobacter flavus CGMCC1 15093.</title>
        <authorList>
            <person name="Gao J."/>
            <person name="Mao X."/>
            <person name="Sun J."/>
        </authorList>
    </citation>
    <scope>NUCLEOTIDE SEQUENCE [LARGE SCALE GENOMIC DNA]</scope>
    <source>
        <strain evidence="4 5">CGMCC1 15093</strain>
    </source>
</reference>
<gene>
    <name evidence="3" type="ORF">C1707_12050</name>
    <name evidence="4" type="ORF">CFHF_08470</name>
</gene>
<dbReference type="EMBL" id="PJRQ01000015">
    <property type="protein sequence ID" value="PLR17847.1"/>
    <property type="molecule type" value="Genomic_DNA"/>
</dbReference>
<dbReference type="GO" id="GO:0046417">
    <property type="term" value="P:chorismate metabolic process"/>
    <property type="evidence" value="ECO:0007669"/>
    <property type="project" value="InterPro"/>
</dbReference>
<dbReference type="GO" id="GO:0004106">
    <property type="term" value="F:chorismate mutase activity"/>
    <property type="evidence" value="ECO:0007669"/>
    <property type="project" value="UniProtKB-EC"/>
</dbReference>
<proteinExistence type="predicted"/>
<keyword evidence="6" id="KW-1185">Reference proteome</keyword>
<dbReference type="Pfam" id="PF01817">
    <property type="entry name" value="CM_2"/>
    <property type="match status" value="1"/>
</dbReference>
<dbReference type="InterPro" id="IPR036979">
    <property type="entry name" value="CM_dom_sf"/>
</dbReference>
<accession>A0A2N5CVK7</accession>
<name>A0A2N5CVK7_9CAUL</name>
<dbReference type="InterPro" id="IPR002701">
    <property type="entry name" value="CM_II_prokaryot"/>
</dbReference>
<dbReference type="KEGG" id="cfh:C1707_12050"/>
<dbReference type="Proteomes" id="UP000234483">
    <property type="component" value="Unassembled WGS sequence"/>
</dbReference>
<evidence type="ECO:0000313" key="6">
    <source>
        <dbReference type="Proteomes" id="UP000281192"/>
    </source>
</evidence>
<sequence>MGRDADETPPSLDEVRWRIDAIDSQLLALIDERAGLSRAVAAAKQAAGDTGFGLRPGREALIVRKLLSAQRNDAPDGLVIRIWRELMADSLSRQGPFHLTVWGDGRTVELARLRFGAAPPMTVVASDKDALAAARTPWGVSVLGLQPGSAWWARLLAEPTLNVFAALPCLTRWGPQAAFAVAQVEVEPTGGDQTFWVTDSAKSAAAIVEALGADGVAAEPLAEAGGLKLFSLSGFYQRDDERLARAPGQLTGVIGAAPVPFDV</sequence>
<dbReference type="EC" id="5.4.99.5" evidence="1"/>
<evidence type="ECO:0000313" key="3">
    <source>
        <dbReference type="EMBL" id="AYV46936.1"/>
    </source>
</evidence>
<evidence type="ECO:0000256" key="1">
    <source>
        <dbReference type="ARBA" id="ARBA00012404"/>
    </source>
</evidence>
<reference evidence="3 6" key="2">
    <citation type="submission" date="2018-01" db="EMBL/GenBank/DDBJ databases">
        <title>Complete genome sequence of Caulobacter flavus RHGG3.</title>
        <authorList>
            <person name="Yang E."/>
        </authorList>
    </citation>
    <scope>NUCLEOTIDE SEQUENCE [LARGE SCALE GENOMIC DNA]</scope>
    <source>
        <strain evidence="3 6">RHGG3</strain>
    </source>
</reference>
<protein>
    <recommendedName>
        <fullName evidence="1">chorismate mutase</fullName>
        <ecNumber evidence="1">5.4.99.5</ecNumber>
    </recommendedName>
</protein>